<proteinExistence type="predicted"/>
<evidence type="ECO:0000313" key="2">
    <source>
        <dbReference type="Proteomes" id="UP000005631"/>
    </source>
</evidence>
<dbReference type="EMBL" id="CP003156">
    <property type="protein sequence ID" value="AEV31095.1"/>
    <property type="molecule type" value="Genomic_DNA"/>
</dbReference>
<name>G8R5U7_OWEHD</name>
<dbReference type="HOGENOM" id="CLU_2012990_0_0_10"/>
<gene>
    <name evidence="1" type="ordered locus">Oweho_0071</name>
</gene>
<dbReference type="PROSITE" id="PS51257">
    <property type="entry name" value="PROKAR_LIPOPROTEIN"/>
    <property type="match status" value="1"/>
</dbReference>
<protein>
    <submittedName>
        <fullName evidence="1">Uncharacterized protein</fullName>
    </submittedName>
</protein>
<dbReference type="AlphaFoldDB" id="G8R5U7"/>
<organism evidence="1 2">
    <name type="scientific">Owenweeksia hongkongensis (strain DSM 17368 / CIP 108786 / JCM 12287 / NRRL B-23963 / UST20020801)</name>
    <dbReference type="NCBI Taxonomy" id="926562"/>
    <lineage>
        <taxon>Bacteria</taxon>
        <taxon>Pseudomonadati</taxon>
        <taxon>Bacteroidota</taxon>
        <taxon>Flavobacteriia</taxon>
        <taxon>Flavobacteriales</taxon>
        <taxon>Owenweeksiaceae</taxon>
        <taxon>Owenweeksia</taxon>
    </lineage>
</organism>
<evidence type="ECO:0000313" key="1">
    <source>
        <dbReference type="EMBL" id="AEV31095.1"/>
    </source>
</evidence>
<reference evidence="1 2" key="1">
    <citation type="journal article" date="2012" name="Stand. Genomic Sci.">
        <title>Genome sequence of the orange-pigmented seawater bacterium Owenweeksia hongkongensis type strain (UST20020801(T)).</title>
        <authorList>
            <person name="Riedel T."/>
            <person name="Held B."/>
            <person name="Nolan M."/>
            <person name="Lucas S."/>
            <person name="Lapidus A."/>
            <person name="Tice H."/>
            <person name="Del Rio T.G."/>
            <person name="Cheng J.F."/>
            <person name="Han C."/>
            <person name="Tapia R."/>
            <person name="Goodwin L.A."/>
            <person name="Pitluck S."/>
            <person name="Liolios K."/>
            <person name="Mavromatis K."/>
            <person name="Pagani I."/>
            <person name="Ivanova N."/>
            <person name="Mikhailova N."/>
            <person name="Pati A."/>
            <person name="Chen A."/>
            <person name="Palaniappan K."/>
            <person name="Rohde M."/>
            <person name="Tindall B.J."/>
            <person name="Detter J.C."/>
            <person name="Goker M."/>
            <person name="Woyke T."/>
            <person name="Bristow J."/>
            <person name="Eisen J.A."/>
            <person name="Markowitz V."/>
            <person name="Hugenholtz P."/>
            <person name="Klenk H.P."/>
            <person name="Kyrpides N.C."/>
        </authorList>
    </citation>
    <scope>NUCLEOTIDE SEQUENCE</scope>
    <source>
        <strain evidence="2">DSM 17368 / JCM 12287 / NRRL B-23963</strain>
    </source>
</reference>
<keyword evidence="2" id="KW-1185">Reference proteome</keyword>
<accession>G8R5U7</accession>
<dbReference type="Proteomes" id="UP000005631">
    <property type="component" value="Chromosome"/>
</dbReference>
<sequence>MFNNLKLISSCVFLTVVVGCEPWMDYPVSQVFYDTAYSFTVEEVWKDHGMLLLLGNDTVYSIPDELKDINEDKYLHSIVGIGSSFEKSANDSVVYITGDNGNSQKIIYSLNFDTSDGGRWFLF</sequence>
<dbReference type="KEGG" id="oho:Oweho_0071"/>